<dbReference type="EnsemblMetazoa" id="BGLB028477-RA">
    <property type="protein sequence ID" value="BGLB028477-PA"/>
    <property type="gene ID" value="BGLB028477"/>
</dbReference>
<dbReference type="KEGG" id="bgt:106072270"/>
<feature type="compositionally biased region" description="Polar residues" evidence="1">
    <location>
        <begin position="168"/>
        <end position="180"/>
    </location>
</feature>
<proteinExistence type="predicted"/>
<feature type="compositionally biased region" description="Basic residues" evidence="1">
    <location>
        <begin position="272"/>
        <end position="283"/>
    </location>
</feature>
<feature type="compositionally biased region" description="Basic and acidic residues" evidence="1">
    <location>
        <begin position="182"/>
        <end position="199"/>
    </location>
</feature>
<evidence type="ECO:0000313" key="3">
    <source>
        <dbReference type="Proteomes" id="UP000076420"/>
    </source>
</evidence>
<evidence type="ECO:0000313" key="2">
    <source>
        <dbReference type="EnsemblMetazoa" id="BGLB028477-PA"/>
    </source>
</evidence>
<reference evidence="2" key="1">
    <citation type="submission" date="2020-05" db="UniProtKB">
        <authorList>
            <consortium name="EnsemblMetazoa"/>
        </authorList>
    </citation>
    <scope>IDENTIFICATION</scope>
    <source>
        <strain evidence="2">BB02</strain>
    </source>
</reference>
<accession>A0A2C9L981</accession>
<dbReference type="AlphaFoldDB" id="A0A2C9L981"/>
<organism evidence="2 3">
    <name type="scientific">Biomphalaria glabrata</name>
    <name type="common">Bloodfluke planorb</name>
    <name type="synonym">Freshwater snail</name>
    <dbReference type="NCBI Taxonomy" id="6526"/>
    <lineage>
        <taxon>Eukaryota</taxon>
        <taxon>Metazoa</taxon>
        <taxon>Spiralia</taxon>
        <taxon>Lophotrochozoa</taxon>
        <taxon>Mollusca</taxon>
        <taxon>Gastropoda</taxon>
        <taxon>Heterobranchia</taxon>
        <taxon>Euthyneura</taxon>
        <taxon>Panpulmonata</taxon>
        <taxon>Hygrophila</taxon>
        <taxon>Lymnaeoidea</taxon>
        <taxon>Planorbidae</taxon>
        <taxon>Biomphalaria</taxon>
    </lineage>
</organism>
<evidence type="ECO:0000256" key="1">
    <source>
        <dbReference type="SAM" id="MobiDB-lite"/>
    </source>
</evidence>
<feature type="compositionally biased region" description="Basic and acidic residues" evidence="1">
    <location>
        <begin position="253"/>
        <end position="271"/>
    </location>
</feature>
<feature type="region of interest" description="Disordered" evidence="1">
    <location>
        <begin position="122"/>
        <end position="295"/>
    </location>
</feature>
<feature type="compositionally biased region" description="Polar residues" evidence="1">
    <location>
        <begin position="139"/>
        <end position="160"/>
    </location>
</feature>
<name>A0A2C9L981_BIOGL</name>
<dbReference type="VEuPathDB" id="VectorBase:BGLAX_034783"/>
<protein>
    <submittedName>
        <fullName evidence="2">Uncharacterized protein</fullName>
    </submittedName>
</protein>
<gene>
    <name evidence="2" type="primary">106072270</name>
</gene>
<dbReference type="OrthoDB" id="10409828at2759"/>
<sequence>MTCRKSNFTAYKSKFDHFKMNMTQLKKSGQKSWQNEVKQNANNYSELLEQVIKDIKSASELSVITLFSREPLDENKCGKVTSVQSLYHHTHRVAKEFLYALECWGKMCNKCHTLMSGRTNSTTNITKPKDPNIPASRVQGAQSNNTRQLSKGINGSVITNTRKKVKSQTHLLNGTTTQGQGHRGEVKKGNLKKNVNEGKKKIRRKCVTSAKGAKCKNKKTTKETVSVSPPPVAKTTHNSKMDKKKEKSRNKNKNKDQQTSETKSPAEEKPKKEFKKGQKGRKQKTVDQFLRKSKE</sequence>
<dbReference type="VEuPathDB" id="VectorBase:BGLB028477"/>
<dbReference type="Proteomes" id="UP000076420">
    <property type="component" value="Unassembled WGS sequence"/>
</dbReference>